<proteinExistence type="predicted"/>
<name>A0AAE0YYU7_9GAST</name>
<keyword evidence="2" id="KW-0472">Membrane</keyword>
<feature type="region of interest" description="Disordered" evidence="1">
    <location>
        <begin position="822"/>
        <end position="875"/>
    </location>
</feature>
<evidence type="ECO:0000313" key="3">
    <source>
        <dbReference type="EMBL" id="KAK3758757.1"/>
    </source>
</evidence>
<sequence length="892" mass="97651">MHNSFTLHVTPLSAWAHPISPAYSVPKILPHRGLIRLPRAAQGGTSTVAAVVGPTSFSATESYGRHMLHGKHLDHSTNGDSSSLTPLSSPYLSSSSSSSLPSSSSSFLEITEMIRDFWASFPCPPPWRPRLLVEVNASSRLEPSVGRQVHSFLAGKCHLQHVFGVVDLHPEGGLDLQGRGDGGGFFGGDLDSGDGSNVLNPDQAPSPHAGRASWCDSGCKVALGCAVILAMLMVLVAILVYLTKNRRTSKMAAARPSRQQLQMSTSVSDAFNCTDFSNLEVHTDDETNNPFRFRGLPHPPPSLCLPLSFEPHQAKWPHSNCSTFQPMIRMGAAGEYYSYAYSAVYETIDDDDDEDESNKNGAESLENHPMMGHTSRDLTTRELTSSFQPMSNLPCGCSPFQHLHRNHDRSSGPESFSPQESFAVRSDTAQVLQPVGIGRQFSEQCSCHPDVVISNLQAEAETEFNGSEGGRSCATCSQKSDEPQSGIQRHRDASERNDRSSMGEKQEIEKSSDYCSDVSCMSVGSISSSRNGAVGSPSSLSGYTNDFSYTNGFRGTDCSAVSSRLGHVGSANPEDTSRDKVHQTGTSNTADENVRSAKLVISSPSAFHPPPCGAQGHNQFEPDTSSEIPKENNIHLRDQVLNRDTRCCGIPKSLTSNMRNEILTKSSKNHTCDVNVNQSHQYQQHLQHHSHLIKHPAHTCQHRQSYHPHHPHHQNKILCHRLPNHSSKKTCLSRPAAELPCKNEREAKETRQVTPYSMAYPNMIAQPHEMLQTNKNAFQYPNSDALLSCNLNDTTSPIPRPKSLKSLNGCESQNLHSKYKTVEHNDKQPFSFSNPSTCGTRSISTSYTSPDNELMANQDLNPKTDDAVHDSGSMKKSALALHSQYFEKSSPA</sequence>
<feature type="compositionally biased region" description="Polar residues" evidence="1">
    <location>
        <begin position="474"/>
        <end position="487"/>
    </location>
</feature>
<feature type="region of interest" description="Disordered" evidence="1">
    <location>
        <begin position="564"/>
        <end position="592"/>
    </location>
</feature>
<dbReference type="Proteomes" id="UP001283361">
    <property type="component" value="Unassembled WGS sequence"/>
</dbReference>
<feature type="region of interest" description="Disordered" evidence="1">
    <location>
        <begin position="350"/>
        <end position="373"/>
    </location>
</feature>
<accession>A0AAE0YYU7</accession>
<evidence type="ECO:0000256" key="2">
    <source>
        <dbReference type="SAM" id="Phobius"/>
    </source>
</evidence>
<gene>
    <name evidence="3" type="ORF">RRG08_013842</name>
</gene>
<comment type="caution">
    <text evidence="3">The sequence shown here is derived from an EMBL/GenBank/DDBJ whole genome shotgun (WGS) entry which is preliminary data.</text>
</comment>
<keyword evidence="2" id="KW-0812">Transmembrane</keyword>
<dbReference type="EMBL" id="JAWDGP010005217">
    <property type="protein sequence ID" value="KAK3758757.1"/>
    <property type="molecule type" value="Genomic_DNA"/>
</dbReference>
<feature type="transmembrane region" description="Helical" evidence="2">
    <location>
        <begin position="221"/>
        <end position="242"/>
    </location>
</feature>
<evidence type="ECO:0000313" key="4">
    <source>
        <dbReference type="Proteomes" id="UP001283361"/>
    </source>
</evidence>
<reference evidence="3" key="1">
    <citation type="journal article" date="2023" name="G3 (Bethesda)">
        <title>A reference genome for the long-term kleptoplast-retaining sea slug Elysia crispata morphotype clarki.</title>
        <authorList>
            <person name="Eastman K.E."/>
            <person name="Pendleton A.L."/>
            <person name="Shaikh M.A."/>
            <person name="Suttiyut T."/>
            <person name="Ogas R."/>
            <person name="Tomko P."/>
            <person name="Gavelis G."/>
            <person name="Widhalm J.R."/>
            <person name="Wisecaver J.H."/>
        </authorList>
    </citation>
    <scope>NUCLEOTIDE SEQUENCE</scope>
    <source>
        <strain evidence="3">ECLA1</strain>
    </source>
</reference>
<feature type="compositionally biased region" description="Polar residues" evidence="1">
    <location>
        <begin position="828"/>
        <end position="851"/>
    </location>
</feature>
<protein>
    <submittedName>
        <fullName evidence="3">Uncharacterized protein</fullName>
    </submittedName>
</protein>
<keyword evidence="4" id="KW-1185">Reference proteome</keyword>
<organism evidence="3 4">
    <name type="scientific">Elysia crispata</name>
    <name type="common">lettuce slug</name>
    <dbReference type="NCBI Taxonomy" id="231223"/>
    <lineage>
        <taxon>Eukaryota</taxon>
        <taxon>Metazoa</taxon>
        <taxon>Spiralia</taxon>
        <taxon>Lophotrochozoa</taxon>
        <taxon>Mollusca</taxon>
        <taxon>Gastropoda</taxon>
        <taxon>Heterobranchia</taxon>
        <taxon>Euthyneura</taxon>
        <taxon>Panpulmonata</taxon>
        <taxon>Sacoglossa</taxon>
        <taxon>Placobranchoidea</taxon>
        <taxon>Plakobranchidae</taxon>
        <taxon>Elysia</taxon>
    </lineage>
</organism>
<dbReference type="AlphaFoldDB" id="A0AAE0YYU7"/>
<evidence type="ECO:0000256" key="1">
    <source>
        <dbReference type="SAM" id="MobiDB-lite"/>
    </source>
</evidence>
<feature type="compositionally biased region" description="Basic and acidic residues" evidence="1">
    <location>
        <begin position="862"/>
        <end position="873"/>
    </location>
</feature>
<feature type="compositionally biased region" description="Basic and acidic residues" evidence="1">
    <location>
        <begin position="489"/>
        <end position="511"/>
    </location>
</feature>
<keyword evidence="2" id="KW-1133">Transmembrane helix</keyword>
<feature type="region of interest" description="Disordered" evidence="1">
    <location>
        <begin position="463"/>
        <end position="511"/>
    </location>
</feature>